<proteinExistence type="predicted"/>
<evidence type="ECO:0000256" key="1">
    <source>
        <dbReference type="SAM" id="MobiDB-lite"/>
    </source>
</evidence>
<gene>
    <name evidence="2" type="ORF">F1189_06110</name>
</gene>
<evidence type="ECO:0000313" key="2">
    <source>
        <dbReference type="EMBL" id="KAA5613261.1"/>
    </source>
</evidence>
<sequence>MQHQLLELSGTELDLVGAGHGSYGFNEHWHASRRWRHHGHRHNWGHKKDASKPVSTPTSTNTATVNVEVNVSINQS</sequence>
<reference evidence="2 3" key="1">
    <citation type="submission" date="2019-09" db="EMBL/GenBank/DDBJ databases">
        <title>Genome sequence of Rhodovastum atsumiense, a diverse member of the Acetobacteraceae family of non-sulfur purple photosynthetic bacteria.</title>
        <authorList>
            <person name="Meyer T."/>
            <person name="Kyndt J."/>
        </authorList>
    </citation>
    <scope>NUCLEOTIDE SEQUENCE [LARGE SCALE GENOMIC DNA]</scope>
    <source>
        <strain evidence="2 3">DSM 21279</strain>
    </source>
</reference>
<feature type="region of interest" description="Disordered" evidence="1">
    <location>
        <begin position="40"/>
        <end position="63"/>
    </location>
</feature>
<name>A0A5M6IYA3_9PROT</name>
<keyword evidence="3" id="KW-1185">Reference proteome</keyword>
<evidence type="ECO:0000313" key="3">
    <source>
        <dbReference type="Proteomes" id="UP000325255"/>
    </source>
</evidence>
<organism evidence="2 3">
    <name type="scientific">Rhodovastum atsumiense</name>
    <dbReference type="NCBI Taxonomy" id="504468"/>
    <lineage>
        <taxon>Bacteria</taxon>
        <taxon>Pseudomonadati</taxon>
        <taxon>Pseudomonadota</taxon>
        <taxon>Alphaproteobacteria</taxon>
        <taxon>Acetobacterales</taxon>
        <taxon>Acetobacteraceae</taxon>
        <taxon>Rhodovastum</taxon>
    </lineage>
</organism>
<comment type="caution">
    <text evidence="2">The sequence shown here is derived from an EMBL/GenBank/DDBJ whole genome shotgun (WGS) entry which is preliminary data.</text>
</comment>
<dbReference type="RefSeq" id="WP_150039765.1">
    <property type="nucleotide sequence ID" value="NZ_OW485601.1"/>
</dbReference>
<dbReference type="Proteomes" id="UP000325255">
    <property type="component" value="Unassembled WGS sequence"/>
</dbReference>
<dbReference type="AlphaFoldDB" id="A0A5M6IYA3"/>
<dbReference type="EMBL" id="VWPK01000007">
    <property type="protein sequence ID" value="KAA5613261.1"/>
    <property type="molecule type" value="Genomic_DNA"/>
</dbReference>
<accession>A0A5M6IYA3</accession>
<protein>
    <submittedName>
        <fullName evidence="2">Uncharacterized protein</fullName>
    </submittedName>
</protein>